<evidence type="ECO:0000313" key="2">
    <source>
        <dbReference type="EMBL" id="OKO95582.1"/>
    </source>
</evidence>
<protein>
    <submittedName>
        <fullName evidence="2">Uncharacterized protein</fullName>
    </submittedName>
</protein>
<organism evidence="2 3">
    <name type="scientific">Penicillium subrubescens</name>
    <dbReference type="NCBI Taxonomy" id="1316194"/>
    <lineage>
        <taxon>Eukaryota</taxon>
        <taxon>Fungi</taxon>
        <taxon>Dikarya</taxon>
        <taxon>Ascomycota</taxon>
        <taxon>Pezizomycotina</taxon>
        <taxon>Eurotiomycetes</taxon>
        <taxon>Eurotiomycetidae</taxon>
        <taxon>Eurotiales</taxon>
        <taxon>Aspergillaceae</taxon>
        <taxon>Penicillium</taxon>
    </lineage>
</organism>
<name>A0A1Q5T5T8_9EURO</name>
<evidence type="ECO:0000313" key="3">
    <source>
        <dbReference type="Proteomes" id="UP000186955"/>
    </source>
</evidence>
<sequence>MAVLLEGRKALHWLNSILISLMVSMLGLLETGTPISCFPSYGTGNMQSSSKGYDTCLGPKQLEALKAIYAGPMDKRTNTTVYPGFSLGSERELLAQETLLYKAYAAPLLQNLIFHNLSYDIDTFSFERDVAQVDAIAGPLIDEIGVDLGAFQRRGGKMVVTQETDIESGRQDHEALPNGLHADQASDENVCGDANYSSEASFAFEEMLGCLKDLRGRYEIPDKFIEMLRRAQN</sequence>
<feature type="signal peptide" evidence="1">
    <location>
        <begin position="1"/>
        <end position="31"/>
    </location>
</feature>
<keyword evidence="3" id="KW-1185">Reference proteome</keyword>
<accession>A0A1Q5T5T8</accession>
<dbReference type="Proteomes" id="UP000186955">
    <property type="component" value="Unassembled WGS sequence"/>
</dbReference>
<dbReference type="AlphaFoldDB" id="A0A1Q5T5T8"/>
<gene>
    <name evidence="2" type="ORF">PENSUB_11094</name>
</gene>
<feature type="chain" id="PRO_5042617932" evidence="1">
    <location>
        <begin position="32"/>
        <end position="233"/>
    </location>
</feature>
<proteinExistence type="predicted"/>
<dbReference type="EMBL" id="MNBE01000702">
    <property type="protein sequence ID" value="OKO95582.1"/>
    <property type="molecule type" value="Genomic_DNA"/>
</dbReference>
<keyword evidence="1" id="KW-0732">Signal</keyword>
<comment type="caution">
    <text evidence="2">The sequence shown here is derived from an EMBL/GenBank/DDBJ whole genome shotgun (WGS) entry which is preliminary data.</text>
</comment>
<evidence type="ECO:0000256" key="1">
    <source>
        <dbReference type="SAM" id="SignalP"/>
    </source>
</evidence>
<reference evidence="2 3" key="1">
    <citation type="submission" date="2016-10" db="EMBL/GenBank/DDBJ databases">
        <title>Genome sequence of the ascomycete fungus Penicillium subrubescens.</title>
        <authorList>
            <person name="De Vries R.P."/>
            <person name="Peng M."/>
            <person name="Dilokpimol A."/>
            <person name="Hilden K."/>
            <person name="Makela M.R."/>
            <person name="Grigoriev I."/>
            <person name="Riley R."/>
            <person name="Granchi Z."/>
        </authorList>
    </citation>
    <scope>NUCLEOTIDE SEQUENCE [LARGE SCALE GENOMIC DNA]</scope>
    <source>
        <strain evidence="2 3">CBS 132785</strain>
    </source>
</reference>